<evidence type="ECO:0000313" key="9">
    <source>
        <dbReference type="Proteomes" id="UP000631300"/>
    </source>
</evidence>
<protein>
    <recommendedName>
        <fullName evidence="10">Paraquat-inducible protein A</fullName>
    </recommendedName>
</protein>
<evidence type="ECO:0000256" key="3">
    <source>
        <dbReference type="ARBA" id="ARBA00022519"/>
    </source>
</evidence>
<organism evidence="8 9">
    <name type="scientific">Alteromonas halophila</name>
    <dbReference type="NCBI Taxonomy" id="516698"/>
    <lineage>
        <taxon>Bacteria</taxon>
        <taxon>Pseudomonadati</taxon>
        <taxon>Pseudomonadota</taxon>
        <taxon>Gammaproteobacteria</taxon>
        <taxon>Alteromonadales</taxon>
        <taxon>Alteromonadaceae</taxon>
        <taxon>Alteromonas/Salinimonas group</taxon>
        <taxon>Alteromonas</taxon>
    </lineage>
</organism>
<proteinExistence type="predicted"/>
<evidence type="ECO:0000256" key="7">
    <source>
        <dbReference type="SAM" id="Phobius"/>
    </source>
</evidence>
<keyword evidence="3" id="KW-0997">Cell inner membrane</keyword>
<keyword evidence="2" id="KW-1003">Cell membrane</keyword>
<feature type="transmembrane region" description="Helical" evidence="7">
    <location>
        <begin position="170"/>
        <end position="187"/>
    </location>
</feature>
<evidence type="ECO:0000256" key="4">
    <source>
        <dbReference type="ARBA" id="ARBA00022692"/>
    </source>
</evidence>
<evidence type="ECO:0000256" key="2">
    <source>
        <dbReference type="ARBA" id="ARBA00022475"/>
    </source>
</evidence>
<feature type="transmembrane region" description="Helical" evidence="7">
    <location>
        <begin position="43"/>
        <end position="68"/>
    </location>
</feature>
<name>A0A918MVZ1_9ALTE</name>
<dbReference type="RefSeq" id="WP_189404151.1">
    <property type="nucleotide sequence ID" value="NZ_BMXP01000002.1"/>
</dbReference>
<feature type="transmembrane region" description="Helical" evidence="7">
    <location>
        <begin position="88"/>
        <end position="117"/>
    </location>
</feature>
<evidence type="ECO:0000313" key="8">
    <source>
        <dbReference type="EMBL" id="GGW79798.1"/>
    </source>
</evidence>
<dbReference type="PANTHER" id="PTHR30462">
    <property type="entry name" value="INTERMEMBRANE TRANSPORT PROTEIN PQIB-RELATED"/>
    <property type="match status" value="1"/>
</dbReference>
<keyword evidence="4 7" id="KW-0812">Transmembrane</keyword>
<dbReference type="InterPro" id="IPR051800">
    <property type="entry name" value="PqiA-PqiB_transport"/>
</dbReference>
<feature type="transmembrane region" description="Helical" evidence="7">
    <location>
        <begin position="138"/>
        <end position="158"/>
    </location>
</feature>
<evidence type="ECO:0000256" key="1">
    <source>
        <dbReference type="ARBA" id="ARBA00004533"/>
    </source>
</evidence>
<dbReference type="PANTHER" id="PTHR30462:SF3">
    <property type="entry name" value="INTERMEMBRANE TRANSPORT PROTEIN PQIA"/>
    <property type="match status" value="1"/>
</dbReference>
<keyword evidence="9" id="KW-1185">Reference proteome</keyword>
<comment type="subcellular location">
    <subcellularLocation>
        <location evidence="1">Cell inner membrane</location>
    </subcellularLocation>
</comment>
<sequence>MDVICTRCGAQQTYEAPQEGQSLLCARCEHPIVKATQRNNRPALMLTLAAMILYFPANFYPILTMTYLGRSTENTILSGVMTLYSDGMWGLALLVFFVSIVVPLVKIVALLYLLLIAQHVKLLSKKHQVALLHYVDKLGPWSMLDVFLVAILVALVKLQDLARVEPGPGIVAFAGVVITTLIASQIFDSRLLWKQNK</sequence>
<reference evidence="8" key="2">
    <citation type="submission" date="2020-09" db="EMBL/GenBank/DDBJ databases">
        <authorList>
            <person name="Sun Q."/>
            <person name="Kim S."/>
        </authorList>
    </citation>
    <scope>NUCLEOTIDE SEQUENCE</scope>
    <source>
        <strain evidence="8">KCTC 22164</strain>
    </source>
</reference>
<dbReference type="InterPro" id="IPR007498">
    <property type="entry name" value="PqiA-like"/>
</dbReference>
<dbReference type="AlphaFoldDB" id="A0A918MVZ1"/>
<dbReference type="EMBL" id="BMXP01000002">
    <property type="protein sequence ID" value="GGW79798.1"/>
    <property type="molecule type" value="Genomic_DNA"/>
</dbReference>
<evidence type="ECO:0008006" key="10">
    <source>
        <dbReference type="Google" id="ProtNLM"/>
    </source>
</evidence>
<dbReference type="Proteomes" id="UP000631300">
    <property type="component" value="Unassembled WGS sequence"/>
</dbReference>
<reference evidence="8" key="1">
    <citation type="journal article" date="2014" name="Int. J. Syst. Evol. Microbiol.">
        <title>Complete genome sequence of Corynebacterium casei LMG S-19264T (=DSM 44701T), isolated from a smear-ripened cheese.</title>
        <authorList>
            <consortium name="US DOE Joint Genome Institute (JGI-PGF)"/>
            <person name="Walter F."/>
            <person name="Albersmeier A."/>
            <person name="Kalinowski J."/>
            <person name="Ruckert C."/>
        </authorList>
    </citation>
    <scope>NUCLEOTIDE SEQUENCE</scope>
    <source>
        <strain evidence="8">KCTC 22164</strain>
    </source>
</reference>
<dbReference type="GO" id="GO:0005886">
    <property type="term" value="C:plasma membrane"/>
    <property type="evidence" value="ECO:0007669"/>
    <property type="project" value="UniProtKB-SubCell"/>
</dbReference>
<keyword evidence="6 7" id="KW-0472">Membrane</keyword>
<keyword evidence="5 7" id="KW-1133">Transmembrane helix</keyword>
<dbReference type="Pfam" id="PF04403">
    <property type="entry name" value="PqiA"/>
    <property type="match status" value="1"/>
</dbReference>
<accession>A0A918MVZ1</accession>
<evidence type="ECO:0000256" key="5">
    <source>
        <dbReference type="ARBA" id="ARBA00022989"/>
    </source>
</evidence>
<evidence type="ECO:0000256" key="6">
    <source>
        <dbReference type="ARBA" id="ARBA00023136"/>
    </source>
</evidence>
<gene>
    <name evidence="8" type="ORF">GCM10007391_10770</name>
</gene>
<comment type="caution">
    <text evidence="8">The sequence shown here is derived from an EMBL/GenBank/DDBJ whole genome shotgun (WGS) entry which is preliminary data.</text>
</comment>